<feature type="domain" description="MOSC" evidence="1">
    <location>
        <begin position="93"/>
        <end position="237"/>
    </location>
</feature>
<sequence length="237" mass="26762">MARNKELLGIVKEIRRFPVKSILGESLSSVSIDKRGLLGDRLWAIKNQNGKFGSGKSTRRFQQMDGLFKFSAKYEGSIPILTMPDGTDFRGDNNAVNEALTKFLGFQVTLEREELISHFDEGPISIITTSALRLLSQELGELVDSRRFRANLLIDTELMGHLEDDWVNRLIKVGPNVTLRIVAPLQRCVMVNNSQEELKQDVRVLRNLVNYHGAMFGVWANVEVNGEIHVGDEAFFE</sequence>
<name>A0A0Q3SJ41_9BACI</name>
<evidence type="ECO:0000259" key="1">
    <source>
        <dbReference type="PROSITE" id="PS51340"/>
    </source>
</evidence>
<dbReference type="PROSITE" id="PS51340">
    <property type="entry name" value="MOSC"/>
    <property type="match status" value="1"/>
</dbReference>
<proteinExistence type="predicted"/>
<evidence type="ECO:0000313" key="2">
    <source>
        <dbReference type="EMBL" id="KQL19724.1"/>
    </source>
</evidence>
<comment type="caution">
    <text evidence="2">The sequence shown here is derived from an EMBL/GenBank/DDBJ whole genome shotgun (WGS) entry which is preliminary data.</text>
</comment>
<dbReference type="GO" id="GO:0030151">
    <property type="term" value="F:molybdenum ion binding"/>
    <property type="evidence" value="ECO:0007669"/>
    <property type="project" value="InterPro"/>
</dbReference>
<dbReference type="RefSeq" id="WP_056684874.1">
    <property type="nucleotide sequence ID" value="NZ_CP041305.1"/>
</dbReference>
<dbReference type="Pfam" id="PF03476">
    <property type="entry name" value="MOSC_N"/>
    <property type="match status" value="1"/>
</dbReference>
<dbReference type="EMBL" id="LJIX01000006">
    <property type="protein sequence ID" value="KQL19724.1"/>
    <property type="molecule type" value="Genomic_DNA"/>
</dbReference>
<keyword evidence="3" id="KW-1185">Reference proteome</keyword>
<dbReference type="SUPFAM" id="SSF50800">
    <property type="entry name" value="PK beta-barrel domain-like"/>
    <property type="match status" value="1"/>
</dbReference>
<dbReference type="GO" id="GO:0030170">
    <property type="term" value="F:pyridoxal phosphate binding"/>
    <property type="evidence" value="ECO:0007669"/>
    <property type="project" value="InterPro"/>
</dbReference>
<dbReference type="InterPro" id="IPR005302">
    <property type="entry name" value="MoCF_Sase_C"/>
</dbReference>
<dbReference type="Proteomes" id="UP000050996">
    <property type="component" value="Unassembled WGS sequence"/>
</dbReference>
<dbReference type="InterPro" id="IPR005303">
    <property type="entry name" value="MOCOS_middle"/>
</dbReference>
<reference evidence="2 3" key="1">
    <citation type="submission" date="2015-09" db="EMBL/GenBank/DDBJ databases">
        <title>Genome sequencing project for genomic taxonomy and phylogenomics of Bacillus-like bacteria.</title>
        <authorList>
            <person name="Liu B."/>
            <person name="Wang J."/>
            <person name="Zhu Y."/>
            <person name="Liu G."/>
            <person name="Chen Q."/>
            <person name="Chen Z."/>
            <person name="Lan J."/>
            <person name="Che J."/>
            <person name="Ge C."/>
            <person name="Shi H."/>
            <person name="Pan Z."/>
            <person name="Liu X."/>
        </authorList>
    </citation>
    <scope>NUCLEOTIDE SEQUENCE [LARGE SCALE GENOMIC DNA]</scope>
    <source>
        <strain evidence="2 3">FJAT-18043</strain>
    </source>
</reference>
<dbReference type="AlphaFoldDB" id="A0A0Q3SJ41"/>
<gene>
    <name evidence="2" type="ORF">AN957_14870</name>
</gene>
<dbReference type="PATRIC" id="fig|1637975.4.peg.2855"/>
<evidence type="ECO:0000313" key="3">
    <source>
        <dbReference type="Proteomes" id="UP000050996"/>
    </source>
</evidence>
<dbReference type="STRING" id="1637975.AN957_14870"/>
<dbReference type="Gene3D" id="2.40.33.20">
    <property type="entry name" value="PK beta-barrel domain-like"/>
    <property type="match status" value="1"/>
</dbReference>
<organism evidence="2 3">
    <name type="scientific">Cytobacillus solani</name>
    <dbReference type="NCBI Taxonomy" id="1637975"/>
    <lineage>
        <taxon>Bacteria</taxon>
        <taxon>Bacillati</taxon>
        <taxon>Bacillota</taxon>
        <taxon>Bacilli</taxon>
        <taxon>Bacillales</taxon>
        <taxon>Bacillaceae</taxon>
        <taxon>Cytobacillus</taxon>
    </lineage>
</organism>
<dbReference type="InterPro" id="IPR011037">
    <property type="entry name" value="Pyrv_Knase-like_insert_dom_sf"/>
</dbReference>
<dbReference type="GO" id="GO:0003824">
    <property type="term" value="F:catalytic activity"/>
    <property type="evidence" value="ECO:0007669"/>
    <property type="project" value="InterPro"/>
</dbReference>
<dbReference type="Pfam" id="PF03473">
    <property type="entry name" value="MOSC"/>
    <property type="match status" value="1"/>
</dbReference>
<protein>
    <recommendedName>
        <fullName evidence="1">MOSC domain-containing protein</fullName>
    </recommendedName>
</protein>
<accession>A0A0Q3SJ41</accession>